<feature type="compositionally biased region" description="Polar residues" evidence="1">
    <location>
        <begin position="152"/>
        <end position="164"/>
    </location>
</feature>
<evidence type="ECO:0000256" key="1">
    <source>
        <dbReference type="SAM" id="MobiDB-lite"/>
    </source>
</evidence>
<feature type="compositionally biased region" description="Polar residues" evidence="1">
    <location>
        <begin position="289"/>
        <end position="299"/>
    </location>
</feature>
<feature type="compositionally biased region" description="Polar residues" evidence="1">
    <location>
        <begin position="258"/>
        <end position="282"/>
    </location>
</feature>
<accession>A0A2C5XXS5</accession>
<feature type="region of interest" description="Disordered" evidence="1">
    <location>
        <begin position="136"/>
        <end position="205"/>
    </location>
</feature>
<evidence type="ECO:0000313" key="3">
    <source>
        <dbReference type="Proteomes" id="UP000226192"/>
    </source>
</evidence>
<organism evidence="2 3">
    <name type="scientific">Ophiocordyceps australis</name>
    <dbReference type="NCBI Taxonomy" id="1399860"/>
    <lineage>
        <taxon>Eukaryota</taxon>
        <taxon>Fungi</taxon>
        <taxon>Dikarya</taxon>
        <taxon>Ascomycota</taxon>
        <taxon>Pezizomycotina</taxon>
        <taxon>Sordariomycetes</taxon>
        <taxon>Hypocreomycetidae</taxon>
        <taxon>Hypocreales</taxon>
        <taxon>Ophiocordycipitaceae</taxon>
        <taxon>Ophiocordyceps</taxon>
    </lineage>
</organism>
<dbReference type="EMBL" id="NJET01000174">
    <property type="protein sequence ID" value="PHH59910.1"/>
    <property type="molecule type" value="Genomic_DNA"/>
</dbReference>
<feature type="compositionally biased region" description="Basic and acidic residues" evidence="1">
    <location>
        <begin position="97"/>
        <end position="113"/>
    </location>
</feature>
<feature type="region of interest" description="Disordered" evidence="1">
    <location>
        <begin position="250"/>
        <end position="353"/>
    </location>
</feature>
<dbReference type="AlphaFoldDB" id="A0A2C5XXS5"/>
<evidence type="ECO:0000313" key="2">
    <source>
        <dbReference type="EMBL" id="PHH59910.1"/>
    </source>
</evidence>
<comment type="caution">
    <text evidence="2">The sequence shown here is derived from an EMBL/GenBank/DDBJ whole genome shotgun (WGS) entry which is preliminary data.</text>
</comment>
<keyword evidence="3" id="KW-1185">Reference proteome</keyword>
<feature type="compositionally biased region" description="Polar residues" evidence="1">
    <location>
        <begin position="306"/>
        <end position="324"/>
    </location>
</feature>
<feature type="compositionally biased region" description="Basic and acidic residues" evidence="1">
    <location>
        <begin position="386"/>
        <end position="396"/>
    </location>
</feature>
<feature type="compositionally biased region" description="Basic and acidic residues" evidence="1">
    <location>
        <begin position="428"/>
        <end position="452"/>
    </location>
</feature>
<reference evidence="2 3" key="1">
    <citation type="submission" date="2017-06" db="EMBL/GenBank/DDBJ databases">
        <title>Ant-infecting Ophiocordyceps genomes reveal a high diversity of potential behavioral manipulation genes and a possible major role for enterotoxins.</title>
        <authorList>
            <person name="De Bekker C."/>
            <person name="Evans H.C."/>
            <person name="Brachmann A."/>
            <person name="Hughes D.P."/>
        </authorList>
    </citation>
    <scope>NUCLEOTIDE SEQUENCE [LARGE SCALE GENOMIC DNA]</scope>
    <source>
        <strain evidence="2 3">Map64</strain>
    </source>
</reference>
<protein>
    <submittedName>
        <fullName evidence="2">Uncharacterized protein</fullName>
    </submittedName>
</protein>
<sequence>MELSRNDLPILKRIFDRSLKYIDSVYANCNSRGINYSNTEHYPEFEELEAQDPGNSLDDVNPSLNKNAVESGEDWGYQTRPKRHSDGNSNAQWANTEYKDEIAQESKRTEYVPKDGSSYSSEDTWLYKESYGSGVTSQDDVGFSNHPRKHAASTSSSQWNTQSLPDAEDDDKVSGEASEARENSQSFTFEPQEDDIKTSEKMVEAQNGLRESTVALKDHVKFQSIKTELGSKVAANPSYQPQDLAAALGGAVKRPFKDSSNIQPQSENSASGTTNASKSQSPGLIPSKETISNIQSQDSIQDEDTSQASNGRDQSQPENTIKKANSSEDDEFYPPRSHGLNAHSPSAPPATYYNRVNNYYSHMAPTDKVNSVRNKNNQSPSSASKLDLKKTNERPNKGSFIDNGSGNESTNNQDSNRGNHVGSNGGDFLDKGATDEFHSESHGTDSEGHSDSDSSGQQTITESGAGHGQIGGDSTEGVTHNSHESDMGQSAVGNH</sequence>
<feature type="compositionally biased region" description="Basic and acidic residues" evidence="1">
    <location>
        <begin position="194"/>
        <end position="203"/>
    </location>
</feature>
<name>A0A2C5XXS5_9HYPO</name>
<feature type="compositionally biased region" description="Polar residues" evidence="1">
    <location>
        <begin position="368"/>
        <end position="384"/>
    </location>
</feature>
<feature type="region of interest" description="Disordered" evidence="1">
    <location>
        <begin position="61"/>
        <end position="120"/>
    </location>
</feature>
<gene>
    <name evidence="2" type="ORF">CDD81_2398</name>
</gene>
<dbReference type="OrthoDB" id="10617456at2759"/>
<feature type="region of interest" description="Disordered" evidence="1">
    <location>
        <begin position="366"/>
        <end position="495"/>
    </location>
</feature>
<proteinExistence type="predicted"/>
<feature type="compositionally biased region" description="Polar residues" evidence="1">
    <location>
        <begin position="402"/>
        <end position="422"/>
    </location>
</feature>
<feature type="compositionally biased region" description="Basic and acidic residues" evidence="1">
    <location>
        <begin position="172"/>
        <end position="182"/>
    </location>
</feature>
<dbReference type="Proteomes" id="UP000226192">
    <property type="component" value="Unassembled WGS sequence"/>
</dbReference>